<comment type="subcellular location">
    <subcellularLocation>
        <location evidence="1">Cell membrane</location>
        <topology evidence="1">Multi-pass membrane protein</topology>
    </subcellularLocation>
</comment>
<dbReference type="SUPFAM" id="SSF48317">
    <property type="entry name" value="Acid phosphatase/Vanadium-dependent haloperoxidase"/>
    <property type="match status" value="1"/>
</dbReference>
<evidence type="ECO:0000256" key="3">
    <source>
        <dbReference type="ARBA" id="ARBA00022475"/>
    </source>
</evidence>
<feature type="domain" description="Phosphatidic acid phosphatase type 2/haloperoxidase" evidence="8">
    <location>
        <begin position="321"/>
        <end position="431"/>
    </location>
</feature>
<keyword evidence="3" id="KW-1003">Cell membrane</keyword>
<feature type="transmembrane region" description="Helical" evidence="7">
    <location>
        <begin position="15"/>
        <end position="37"/>
    </location>
</feature>
<dbReference type="OrthoDB" id="9801622at2"/>
<evidence type="ECO:0000313" key="9">
    <source>
        <dbReference type="EMBL" id="TVM30698.1"/>
    </source>
</evidence>
<dbReference type="InterPro" id="IPR036938">
    <property type="entry name" value="PAP2/HPO_sf"/>
</dbReference>
<keyword evidence="5 7" id="KW-1133">Transmembrane helix</keyword>
<dbReference type="InterPro" id="IPR032818">
    <property type="entry name" value="DedA-like"/>
</dbReference>
<dbReference type="InterPro" id="IPR032816">
    <property type="entry name" value="VTT_dom"/>
</dbReference>
<dbReference type="Gene3D" id="1.20.144.10">
    <property type="entry name" value="Phosphatidic acid phosphatase type 2/haloperoxidase"/>
    <property type="match status" value="1"/>
</dbReference>
<dbReference type="EMBL" id="QMIF01000020">
    <property type="protein sequence ID" value="TVM30698.1"/>
    <property type="molecule type" value="Genomic_DNA"/>
</dbReference>
<feature type="transmembrane region" description="Helical" evidence="7">
    <location>
        <begin position="147"/>
        <end position="168"/>
    </location>
</feature>
<feature type="transmembrane region" description="Helical" evidence="7">
    <location>
        <begin position="233"/>
        <end position="256"/>
    </location>
</feature>
<feature type="transmembrane region" description="Helical" evidence="7">
    <location>
        <begin position="114"/>
        <end position="135"/>
    </location>
</feature>
<gene>
    <name evidence="9" type="ORF">DQK91_20290</name>
</gene>
<dbReference type="AlphaFoldDB" id="A0A6P1ZF11"/>
<evidence type="ECO:0000256" key="6">
    <source>
        <dbReference type="ARBA" id="ARBA00023136"/>
    </source>
</evidence>
<sequence>MEQEITALLTGHTQLGYLVLFLGAFLETSAFVGLLVPGETLIVVAGLLASQGILRIEYVLLCAAIGAVCGDSVSYVIGAVYGERLLTKASGRFFIKKSYLSEAKSFYTRHGGKAVFFGRFVGWLRAVVPLLAGISHMRYPRFLFFDVYGCALWALLFSMLGFVLGSGWRTILAAMHRLGLEGAIVIGLLVLAWYLLHKRRLGRHAVSRFDAALSAQFPSSWRFLKARFEAGSAYGLSLTFSLIVLALAIAGFGQIADQWREHEYLYHLDHTVHAYMAAHAAAGATSLATWVSKLGSAYVLLAMAVGLAVYLVRKQKLWMAFKLSHAFLFGEAFLYLAKFFFERGRPAGALIEASAMSFPSGHAFNAMLAFGFLTYVVITLAKGEIARFFVPSVSVLVILGVGLSRLYLGTHWFTDVIGGYAAALAWLTLSIVVGSLLQNVLARSP</sequence>
<feature type="transmembrane region" description="Helical" evidence="7">
    <location>
        <begin position="324"/>
        <end position="341"/>
    </location>
</feature>
<feature type="transmembrane region" description="Helical" evidence="7">
    <location>
        <begin position="420"/>
        <end position="442"/>
    </location>
</feature>
<feature type="transmembrane region" description="Helical" evidence="7">
    <location>
        <begin position="361"/>
        <end position="381"/>
    </location>
</feature>
<dbReference type="RefSeq" id="WP_144307236.1">
    <property type="nucleotide sequence ID" value="NZ_QMIF01000020.1"/>
</dbReference>
<feature type="transmembrane region" description="Helical" evidence="7">
    <location>
        <begin position="295"/>
        <end position="312"/>
    </location>
</feature>
<dbReference type="CDD" id="cd03392">
    <property type="entry name" value="PAP2_like_2"/>
    <property type="match status" value="1"/>
</dbReference>
<dbReference type="Pfam" id="PF01569">
    <property type="entry name" value="PAP2"/>
    <property type="match status" value="1"/>
</dbReference>
<feature type="transmembrane region" description="Helical" evidence="7">
    <location>
        <begin position="58"/>
        <end position="81"/>
    </location>
</feature>
<evidence type="ECO:0000313" key="10">
    <source>
        <dbReference type="Proteomes" id="UP000434052"/>
    </source>
</evidence>
<dbReference type="SMART" id="SM00014">
    <property type="entry name" value="acidPPc"/>
    <property type="match status" value="1"/>
</dbReference>
<dbReference type="Proteomes" id="UP000434052">
    <property type="component" value="Unassembled WGS sequence"/>
</dbReference>
<dbReference type="GO" id="GO:0005886">
    <property type="term" value="C:plasma membrane"/>
    <property type="evidence" value="ECO:0007669"/>
    <property type="project" value="UniProtKB-SubCell"/>
</dbReference>
<feature type="transmembrane region" description="Helical" evidence="7">
    <location>
        <begin position="388"/>
        <end position="408"/>
    </location>
</feature>
<evidence type="ECO:0000256" key="7">
    <source>
        <dbReference type="SAM" id="Phobius"/>
    </source>
</evidence>
<organism evidence="9 10">
    <name type="scientific">Oceanidesulfovibrio marinus</name>
    <dbReference type="NCBI Taxonomy" id="370038"/>
    <lineage>
        <taxon>Bacteria</taxon>
        <taxon>Pseudomonadati</taxon>
        <taxon>Thermodesulfobacteriota</taxon>
        <taxon>Desulfovibrionia</taxon>
        <taxon>Desulfovibrionales</taxon>
        <taxon>Desulfovibrionaceae</taxon>
        <taxon>Oceanidesulfovibrio</taxon>
    </lineage>
</organism>
<protein>
    <recommendedName>
        <fullName evidence="8">Phosphatidic acid phosphatase type 2/haloperoxidase domain-containing protein</fullName>
    </recommendedName>
</protein>
<evidence type="ECO:0000256" key="1">
    <source>
        <dbReference type="ARBA" id="ARBA00004651"/>
    </source>
</evidence>
<accession>A0A6P1ZF11</accession>
<evidence type="ECO:0000256" key="2">
    <source>
        <dbReference type="ARBA" id="ARBA00010792"/>
    </source>
</evidence>
<feature type="transmembrane region" description="Helical" evidence="7">
    <location>
        <begin position="174"/>
        <end position="196"/>
    </location>
</feature>
<evidence type="ECO:0000256" key="5">
    <source>
        <dbReference type="ARBA" id="ARBA00022989"/>
    </source>
</evidence>
<name>A0A6P1ZF11_9BACT</name>
<dbReference type="Pfam" id="PF09335">
    <property type="entry name" value="VTT_dom"/>
    <property type="match status" value="1"/>
</dbReference>
<dbReference type="InterPro" id="IPR000326">
    <property type="entry name" value="PAP2/HPO"/>
</dbReference>
<dbReference type="PANTHER" id="PTHR30353">
    <property type="entry name" value="INNER MEMBRANE PROTEIN DEDA-RELATED"/>
    <property type="match status" value="1"/>
</dbReference>
<dbReference type="PANTHER" id="PTHR30353:SF15">
    <property type="entry name" value="INNER MEMBRANE PROTEIN YABI"/>
    <property type="match status" value="1"/>
</dbReference>
<comment type="caution">
    <text evidence="9">The sequence shown here is derived from an EMBL/GenBank/DDBJ whole genome shotgun (WGS) entry which is preliminary data.</text>
</comment>
<evidence type="ECO:0000256" key="4">
    <source>
        <dbReference type="ARBA" id="ARBA00022692"/>
    </source>
</evidence>
<evidence type="ECO:0000259" key="8">
    <source>
        <dbReference type="SMART" id="SM00014"/>
    </source>
</evidence>
<keyword evidence="6 7" id="KW-0472">Membrane</keyword>
<reference evidence="9 10" key="1">
    <citation type="submission" date="2018-06" db="EMBL/GenBank/DDBJ databases">
        <title>Complete genome of Desulfovibrio marinus P48SEP.</title>
        <authorList>
            <person name="Crispim J.S."/>
            <person name="Vidigal P.M.P."/>
            <person name="Silva L.C.F."/>
            <person name="Araujo L.C."/>
            <person name="Laguardia C.N."/>
            <person name="Dias R.S."/>
            <person name="Sousa M.P."/>
            <person name="Paula S.O."/>
            <person name="Silva C."/>
        </authorList>
    </citation>
    <scope>NUCLEOTIDE SEQUENCE [LARGE SCALE GENOMIC DNA]</scope>
    <source>
        <strain evidence="9 10">P48SEP</strain>
    </source>
</reference>
<keyword evidence="4 7" id="KW-0812">Transmembrane</keyword>
<proteinExistence type="inferred from homology"/>
<comment type="similarity">
    <text evidence="2">Belongs to the DedA family.</text>
</comment>